<proteinExistence type="predicted"/>
<evidence type="ECO:0000256" key="1">
    <source>
        <dbReference type="SAM" id="MobiDB-lite"/>
    </source>
</evidence>
<dbReference type="AlphaFoldDB" id="A0AAE3MZN4"/>
<name>A0AAE3MZN4_9HYPH</name>
<gene>
    <name evidence="2" type="ORF">NOF55_05960</name>
</gene>
<evidence type="ECO:0000313" key="2">
    <source>
        <dbReference type="EMBL" id="MCX8996645.1"/>
    </source>
</evidence>
<accession>A0AAE3MZN4</accession>
<comment type="caution">
    <text evidence="2">The sequence shown here is derived from an EMBL/GenBank/DDBJ whole genome shotgun (WGS) entry which is preliminary data.</text>
</comment>
<feature type="region of interest" description="Disordered" evidence="1">
    <location>
        <begin position="1"/>
        <end position="34"/>
    </location>
</feature>
<feature type="compositionally biased region" description="Basic residues" evidence="1">
    <location>
        <begin position="10"/>
        <end position="30"/>
    </location>
</feature>
<sequence length="79" mass="9053">MSMAGTSPPHWRRFASRRTARHENARRRASSRTARGLSMNIVLSLIQAQIHWLPEPENAFSFPEHPMKTAAPSIKRTYP</sequence>
<protein>
    <submittedName>
        <fullName evidence="2">Uncharacterized protein</fullName>
    </submittedName>
</protein>
<keyword evidence="3" id="KW-1185">Reference proteome</keyword>
<evidence type="ECO:0000313" key="3">
    <source>
        <dbReference type="Proteomes" id="UP001208771"/>
    </source>
</evidence>
<dbReference type="RefSeq" id="WP_306410430.1">
    <property type="nucleotide sequence ID" value="NZ_JANFPI010000002.1"/>
</dbReference>
<dbReference type="Proteomes" id="UP001208771">
    <property type="component" value="Unassembled WGS sequence"/>
</dbReference>
<dbReference type="EMBL" id="JANFPI010000002">
    <property type="protein sequence ID" value="MCX8996645.1"/>
    <property type="molecule type" value="Genomic_DNA"/>
</dbReference>
<reference evidence="2" key="1">
    <citation type="submission" date="2022-07" db="EMBL/GenBank/DDBJ databases">
        <title>Ectorhizobium quercum gen.nov., sp. nov.</title>
        <authorList>
            <person name="Ma T."/>
            <person name="Li Y."/>
        </authorList>
    </citation>
    <scope>NUCLEOTIDE SEQUENCE</scope>
    <source>
        <strain evidence="2">BDR2-2</strain>
    </source>
</reference>
<organism evidence="2 3">
    <name type="scientific">Ectorhizobium quercum</name>
    <dbReference type="NCBI Taxonomy" id="2965071"/>
    <lineage>
        <taxon>Bacteria</taxon>
        <taxon>Pseudomonadati</taxon>
        <taxon>Pseudomonadota</taxon>
        <taxon>Alphaproteobacteria</taxon>
        <taxon>Hyphomicrobiales</taxon>
        <taxon>Rhizobiaceae</taxon>
        <taxon>Ectorhizobium</taxon>
    </lineage>
</organism>
<feature type="region of interest" description="Disordered" evidence="1">
    <location>
        <begin position="58"/>
        <end position="79"/>
    </location>
</feature>